<dbReference type="Proteomes" id="UP000263014">
    <property type="component" value="Unassembled WGS sequence"/>
</dbReference>
<proteinExistence type="predicted"/>
<name>A0A374PA99_9FIRM</name>
<comment type="caution">
    <text evidence="1">The sequence shown here is derived from an EMBL/GenBank/DDBJ whole genome shotgun (WGS) entry which is preliminary data.</text>
</comment>
<organism evidence="1 2">
    <name type="scientific">Hungatella hathewayi</name>
    <dbReference type="NCBI Taxonomy" id="154046"/>
    <lineage>
        <taxon>Bacteria</taxon>
        <taxon>Bacillati</taxon>
        <taxon>Bacillota</taxon>
        <taxon>Clostridia</taxon>
        <taxon>Lachnospirales</taxon>
        <taxon>Lachnospiraceae</taxon>
        <taxon>Hungatella</taxon>
    </lineage>
</organism>
<reference evidence="1 2" key="1">
    <citation type="submission" date="2018-08" db="EMBL/GenBank/DDBJ databases">
        <title>A genome reference for cultivated species of the human gut microbiota.</title>
        <authorList>
            <person name="Zou Y."/>
            <person name="Xue W."/>
            <person name="Luo G."/>
        </authorList>
    </citation>
    <scope>NUCLEOTIDE SEQUENCE [LARGE SCALE GENOMIC DNA]</scope>
    <source>
        <strain evidence="1 2">TM09-12</strain>
    </source>
</reference>
<accession>A0A374PA99</accession>
<protein>
    <submittedName>
        <fullName evidence="1">Uncharacterized protein</fullName>
    </submittedName>
</protein>
<evidence type="ECO:0000313" key="1">
    <source>
        <dbReference type="EMBL" id="RGJ05873.1"/>
    </source>
</evidence>
<gene>
    <name evidence="1" type="ORF">DXD79_07570</name>
</gene>
<evidence type="ECO:0000313" key="2">
    <source>
        <dbReference type="Proteomes" id="UP000263014"/>
    </source>
</evidence>
<dbReference type="EMBL" id="QSON01000003">
    <property type="protein sequence ID" value="RGJ05873.1"/>
    <property type="molecule type" value="Genomic_DNA"/>
</dbReference>
<dbReference type="AlphaFoldDB" id="A0A374PA99"/>
<sequence>MINDIIFQGEQSIKWDDVRTYIKKQRKMGGRYDSRFTLPIYGKLEEVRRYNVILASIQIRHDANGNCESRLWAYFAIT</sequence>